<evidence type="ECO:0000256" key="4">
    <source>
        <dbReference type="ARBA" id="ARBA00023015"/>
    </source>
</evidence>
<feature type="compositionally biased region" description="Basic and acidic residues" evidence="8">
    <location>
        <begin position="67"/>
        <end position="81"/>
    </location>
</feature>
<evidence type="ECO:0000256" key="6">
    <source>
        <dbReference type="ARBA" id="ARBA00023163"/>
    </source>
</evidence>
<dbReference type="EMBL" id="CM003612">
    <property type="protein sequence ID" value="KYP59312.1"/>
    <property type="molecule type" value="Genomic_DNA"/>
</dbReference>
<proteinExistence type="predicted"/>
<name>A0A151SWY9_CAJCA</name>
<dbReference type="CDD" id="cd00202">
    <property type="entry name" value="ZnF_GATA"/>
    <property type="match status" value="1"/>
</dbReference>
<keyword evidence="2 7" id="KW-0863">Zinc-finger</keyword>
<evidence type="ECO:0000256" key="7">
    <source>
        <dbReference type="PROSITE-ProRule" id="PRU00094"/>
    </source>
</evidence>
<evidence type="ECO:0000256" key="2">
    <source>
        <dbReference type="ARBA" id="ARBA00022771"/>
    </source>
</evidence>
<evidence type="ECO:0000256" key="3">
    <source>
        <dbReference type="ARBA" id="ARBA00022833"/>
    </source>
</evidence>
<feature type="region of interest" description="Disordered" evidence="8">
    <location>
        <begin position="123"/>
        <end position="150"/>
    </location>
</feature>
<dbReference type="PROSITE" id="PS50114">
    <property type="entry name" value="GATA_ZN_FINGER_2"/>
    <property type="match status" value="1"/>
</dbReference>
<dbReference type="Proteomes" id="UP000075243">
    <property type="component" value="Chromosome 10"/>
</dbReference>
<dbReference type="GO" id="GO:0006355">
    <property type="term" value="P:regulation of DNA-templated transcription"/>
    <property type="evidence" value="ECO:0007669"/>
    <property type="project" value="InterPro"/>
</dbReference>
<dbReference type="PANTHER" id="PTHR47255:SF4">
    <property type="entry name" value="GATA ZINC FINGER DOMAIN-CONTAINING PROTEIN 12"/>
    <property type="match status" value="1"/>
</dbReference>
<keyword evidence="1" id="KW-0479">Metal-binding</keyword>
<evidence type="ECO:0000259" key="9">
    <source>
        <dbReference type="PROSITE" id="PS50114"/>
    </source>
</evidence>
<feature type="domain" description="GATA-type" evidence="9">
    <location>
        <begin position="158"/>
        <end position="190"/>
    </location>
</feature>
<protein>
    <submittedName>
        <fullName evidence="10">GATA transcription factor 20</fullName>
    </submittedName>
</protein>
<evidence type="ECO:0000256" key="8">
    <source>
        <dbReference type="SAM" id="MobiDB-lite"/>
    </source>
</evidence>
<feature type="compositionally biased region" description="Basic and acidic residues" evidence="8">
    <location>
        <begin position="1"/>
        <end position="11"/>
    </location>
</feature>
<dbReference type="PANTHER" id="PTHR47255">
    <property type="entry name" value="GATA TRANSCRIPTION FACTOR 22-RELATED"/>
    <property type="match status" value="1"/>
</dbReference>
<feature type="region of interest" description="Disordered" evidence="8">
    <location>
        <begin position="1"/>
        <end position="82"/>
    </location>
</feature>
<keyword evidence="11" id="KW-1185">Reference proteome</keyword>
<dbReference type="InterPro" id="IPR013088">
    <property type="entry name" value="Znf_NHR/GATA"/>
</dbReference>
<dbReference type="Pfam" id="PF00320">
    <property type="entry name" value="GATA"/>
    <property type="match status" value="1"/>
</dbReference>
<organism evidence="10 11">
    <name type="scientific">Cajanus cajan</name>
    <name type="common">Pigeon pea</name>
    <name type="synonym">Cajanus indicus</name>
    <dbReference type="NCBI Taxonomy" id="3821"/>
    <lineage>
        <taxon>Eukaryota</taxon>
        <taxon>Viridiplantae</taxon>
        <taxon>Streptophyta</taxon>
        <taxon>Embryophyta</taxon>
        <taxon>Tracheophyta</taxon>
        <taxon>Spermatophyta</taxon>
        <taxon>Magnoliopsida</taxon>
        <taxon>eudicotyledons</taxon>
        <taxon>Gunneridae</taxon>
        <taxon>Pentapetalae</taxon>
        <taxon>rosids</taxon>
        <taxon>fabids</taxon>
        <taxon>Fabales</taxon>
        <taxon>Fabaceae</taxon>
        <taxon>Papilionoideae</taxon>
        <taxon>50 kb inversion clade</taxon>
        <taxon>NPAAA clade</taxon>
        <taxon>indigoferoid/millettioid clade</taxon>
        <taxon>Phaseoleae</taxon>
        <taxon>Cajanus</taxon>
    </lineage>
</organism>
<evidence type="ECO:0000256" key="1">
    <source>
        <dbReference type="ARBA" id="ARBA00022723"/>
    </source>
</evidence>
<dbReference type="OMA" id="RIMHRMA"/>
<feature type="compositionally biased region" description="Basic and acidic residues" evidence="8">
    <location>
        <begin position="42"/>
        <end position="51"/>
    </location>
</feature>
<gene>
    <name evidence="10" type="ORF">KK1_014744</name>
</gene>
<dbReference type="SUPFAM" id="SSF57716">
    <property type="entry name" value="Glucocorticoid receptor-like (DNA-binding domain)"/>
    <property type="match status" value="1"/>
</dbReference>
<keyword evidence="5" id="KW-0238">DNA-binding</keyword>
<dbReference type="Gramene" id="C.cajan_14316.t">
    <property type="protein sequence ID" value="C.cajan_14316.t"/>
    <property type="gene ID" value="C.cajan_14316"/>
</dbReference>
<reference evidence="10 11" key="1">
    <citation type="journal article" date="2012" name="Nat. Biotechnol.">
        <title>Draft genome sequence of pigeonpea (Cajanus cajan), an orphan legume crop of resource-poor farmers.</title>
        <authorList>
            <person name="Varshney R.K."/>
            <person name="Chen W."/>
            <person name="Li Y."/>
            <person name="Bharti A.K."/>
            <person name="Saxena R.K."/>
            <person name="Schlueter J.A."/>
            <person name="Donoghue M.T."/>
            <person name="Azam S."/>
            <person name="Fan G."/>
            <person name="Whaley A.M."/>
            <person name="Farmer A.D."/>
            <person name="Sheridan J."/>
            <person name="Iwata A."/>
            <person name="Tuteja R."/>
            <person name="Penmetsa R.V."/>
            <person name="Wu W."/>
            <person name="Upadhyaya H.D."/>
            <person name="Yang S.P."/>
            <person name="Shah T."/>
            <person name="Saxena K.B."/>
            <person name="Michael T."/>
            <person name="McCombie W.R."/>
            <person name="Yang B."/>
            <person name="Zhang G."/>
            <person name="Yang H."/>
            <person name="Wang J."/>
            <person name="Spillane C."/>
            <person name="Cook D.R."/>
            <person name="May G.D."/>
            <person name="Xu X."/>
            <person name="Jackson S.A."/>
        </authorList>
    </citation>
    <scope>NUCLEOTIDE SEQUENCE [LARGE SCALE GENOMIC DNA]</scope>
    <source>
        <strain evidence="11">cv. Asha</strain>
    </source>
</reference>
<keyword evidence="6" id="KW-0804">Transcription</keyword>
<dbReference type="SMART" id="SM00401">
    <property type="entry name" value="ZnF_GATA"/>
    <property type="match status" value="1"/>
</dbReference>
<dbReference type="InterPro" id="IPR052138">
    <property type="entry name" value="GATA_ZnFinger_Domain"/>
</dbReference>
<evidence type="ECO:0000313" key="10">
    <source>
        <dbReference type="EMBL" id="KYP59312.1"/>
    </source>
</evidence>
<dbReference type="InterPro" id="IPR000679">
    <property type="entry name" value="Znf_GATA"/>
</dbReference>
<dbReference type="OrthoDB" id="2162994at2759"/>
<evidence type="ECO:0000256" key="5">
    <source>
        <dbReference type="ARBA" id="ARBA00023125"/>
    </source>
</evidence>
<keyword evidence="4" id="KW-0805">Transcription regulation</keyword>
<dbReference type="PROSITE" id="PS00344">
    <property type="entry name" value="GATA_ZN_FINGER_1"/>
    <property type="match status" value="1"/>
</dbReference>
<dbReference type="GO" id="GO:0043565">
    <property type="term" value="F:sequence-specific DNA binding"/>
    <property type="evidence" value="ECO:0007669"/>
    <property type="project" value="InterPro"/>
</dbReference>
<dbReference type="GO" id="GO:0008270">
    <property type="term" value="F:zinc ion binding"/>
    <property type="evidence" value="ECO:0007669"/>
    <property type="project" value="UniProtKB-KW"/>
</dbReference>
<dbReference type="Gene3D" id="3.30.50.10">
    <property type="entry name" value="Erythroid Transcription Factor GATA-1, subunit A"/>
    <property type="match status" value="1"/>
</dbReference>
<evidence type="ECO:0000313" key="11">
    <source>
        <dbReference type="Proteomes" id="UP000075243"/>
    </source>
</evidence>
<accession>A0A151SWY9</accession>
<keyword evidence="3" id="KW-0862">Zinc</keyword>
<sequence>MPMDLNDDHTHQLFGTNHQASSSSSLPYSILFNQDQDQGGSYHEKSKHLQSDEEAEKIDPSGGSWDHPIEKNDENRSDLKQRVWKKKDRCENLQGEDSSRKWMPSKIRMMRKMMVSDIKSVSNSKQIKCEEKNSPLSPQGPDNINYSSSSNHSNITVRVCADCHTTETPLWRTGPNGPKSLCNACGIRQRKARRAIAAAASANGTSLVEPDKSQVKKGKKLHKKRMKSKAECAPQLKKKRKLGDKYRKRFENYEDLTISLSKNLDLQQVFPQDEKEAAILLMALSYGLRRDFPSDHYVS</sequence>
<dbReference type="AlphaFoldDB" id="A0A151SWY9"/>